<sequence>MILKSAKDALELKFGLLSLAATLRTVTDSRTYKAQSQICRGL</sequence>
<protein>
    <submittedName>
        <fullName evidence="1">Uncharacterized protein</fullName>
    </submittedName>
</protein>
<reference evidence="1 2" key="1">
    <citation type="journal article" date="2013" name="Genome Announc.">
        <title>Genome Sequence of Campylobacter showae UNSWCD, Isolated from a Patient with Crohn's Disease.</title>
        <authorList>
            <person name="Tay A.P."/>
            <person name="Kaakoush N.O."/>
            <person name="Deshpande N.P."/>
            <person name="Chen Z."/>
            <person name="Mitchell H."/>
            <person name="Wilkins M.R."/>
        </authorList>
    </citation>
    <scope>NUCLEOTIDE SEQUENCE [LARGE SCALE GENOMIC DNA]</scope>
    <source>
        <strain evidence="1 2">CSUNSWCD</strain>
    </source>
</reference>
<dbReference type="RefSeq" id="WP_009493836.1">
    <property type="nucleotide sequence ID" value="NZ_AMZQ01000002.1"/>
</dbReference>
<comment type="caution">
    <text evidence="1">The sequence shown here is derived from an EMBL/GenBank/DDBJ whole genome shotgun (WGS) entry which is preliminary data.</text>
</comment>
<evidence type="ECO:0000313" key="2">
    <source>
        <dbReference type="Proteomes" id="UP000011939"/>
    </source>
</evidence>
<name>M5ILJ3_9BACT</name>
<dbReference type="EMBL" id="AMZQ01000002">
    <property type="protein sequence ID" value="EKU12055.1"/>
    <property type="molecule type" value="Genomic_DNA"/>
</dbReference>
<organism evidence="1 2">
    <name type="scientific">Campylobacter showae CSUNSWCD</name>
    <dbReference type="NCBI Taxonomy" id="1244083"/>
    <lineage>
        <taxon>Bacteria</taxon>
        <taxon>Pseudomonadati</taxon>
        <taxon>Campylobacterota</taxon>
        <taxon>Epsilonproteobacteria</taxon>
        <taxon>Campylobacterales</taxon>
        <taxon>Campylobacteraceae</taxon>
        <taxon>Campylobacter</taxon>
    </lineage>
</organism>
<dbReference type="PATRIC" id="fig|1244083.3.peg.755"/>
<dbReference type="Proteomes" id="UP000011939">
    <property type="component" value="Unassembled WGS sequence"/>
</dbReference>
<evidence type="ECO:0000313" key="1">
    <source>
        <dbReference type="EMBL" id="EKU12055.1"/>
    </source>
</evidence>
<dbReference type="AlphaFoldDB" id="M5ILJ3"/>
<dbReference type="STRING" id="1244083.CSUNSWCD_1379"/>
<proteinExistence type="predicted"/>
<accession>M5ILJ3</accession>
<gene>
    <name evidence="1" type="ORF">CSUNSWCD_1379</name>
</gene>